<name>H6KZ98_SAPGL</name>
<keyword evidence="1" id="KW-0732">Signal</keyword>
<keyword evidence="3" id="KW-1185">Reference proteome</keyword>
<protein>
    <submittedName>
        <fullName evidence="2">Uncharacterized protein</fullName>
    </submittedName>
</protein>
<feature type="signal peptide" evidence="1">
    <location>
        <begin position="1"/>
        <end position="20"/>
    </location>
</feature>
<evidence type="ECO:0000256" key="1">
    <source>
        <dbReference type="SAM" id="SignalP"/>
    </source>
</evidence>
<dbReference type="OrthoDB" id="9837889at2"/>
<evidence type="ECO:0000313" key="3">
    <source>
        <dbReference type="Proteomes" id="UP000007519"/>
    </source>
</evidence>
<dbReference type="HOGENOM" id="CLU_2002311_0_0_10"/>
<reference evidence="2 3" key="1">
    <citation type="journal article" date="2012" name="Stand. Genomic Sci.">
        <title>Complete genome sequencing and analysis of Saprospira grandis str. Lewin, a predatory marine bacterium.</title>
        <authorList>
            <person name="Saw J.H."/>
            <person name="Yuryev A."/>
            <person name="Kanbe M."/>
            <person name="Hou S."/>
            <person name="Young A.G."/>
            <person name="Aizawa S."/>
            <person name="Alam M."/>
        </authorList>
    </citation>
    <scope>NUCLEOTIDE SEQUENCE [LARGE SCALE GENOMIC DNA]</scope>
    <source>
        <strain evidence="2 3">Lewin</strain>
    </source>
</reference>
<proteinExistence type="predicted"/>
<dbReference type="RefSeq" id="WP_015692121.1">
    <property type="nucleotide sequence ID" value="NC_016940.1"/>
</dbReference>
<gene>
    <name evidence="2" type="ordered locus">SGRA_1753</name>
</gene>
<accession>H6KZ98</accession>
<dbReference type="AlphaFoldDB" id="H6KZ98"/>
<feature type="chain" id="PRO_5003603852" evidence="1">
    <location>
        <begin position="21"/>
        <end position="124"/>
    </location>
</feature>
<dbReference type="EMBL" id="CP002831">
    <property type="protein sequence ID" value="AFC24488.1"/>
    <property type="molecule type" value="Genomic_DNA"/>
</dbReference>
<organism evidence="2 3">
    <name type="scientific">Saprospira grandis (strain Lewin)</name>
    <dbReference type="NCBI Taxonomy" id="984262"/>
    <lineage>
        <taxon>Bacteria</taxon>
        <taxon>Pseudomonadati</taxon>
        <taxon>Bacteroidota</taxon>
        <taxon>Saprospiria</taxon>
        <taxon>Saprospirales</taxon>
        <taxon>Saprospiraceae</taxon>
        <taxon>Saprospira</taxon>
    </lineage>
</organism>
<dbReference type="Proteomes" id="UP000007519">
    <property type="component" value="Chromosome"/>
</dbReference>
<sequence>MRISLFMGLLLLLFSSSASAQKIKFSVDHPIVQRVVKAALKEYIPKVRKKNEKIKDIQFKSTKAGEDYNKIKGTVLFDKPGKALGNGNYRFKMKIGNNLLKPEIKSLKLQVARIWFIRFYKRVI</sequence>
<dbReference type="KEGG" id="sgn:SGRA_1753"/>
<evidence type="ECO:0000313" key="2">
    <source>
        <dbReference type="EMBL" id="AFC24488.1"/>
    </source>
</evidence>